<proteinExistence type="predicted"/>
<organism evidence="3">
    <name type="scientific">Oryza meridionalis</name>
    <dbReference type="NCBI Taxonomy" id="40149"/>
    <lineage>
        <taxon>Eukaryota</taxon>
        <taxon>Viridiplantae</taxon>
        <taxon>Streptophyta</taxon>
        <taxon>Embryophyta</taxon>
        <taxon>Tracheophyta</taxon>
        <taxon>Spermatophyta</taxon>
        <taxon>Magnoliopsida</taxon>
        <taxon>Liliopsida</taxon>
        <taxon>Poales</taxon>
        <taxon>Poaceae</taxon>
        <taxon>BOP clade</taxon>
        <taxon>Oryzoideae</taxon>
        <taxon>Oryzeae</taxon>
        <taxon>Oryzinae</taxon>
        <taxon>Oryza</taxon>
    </lineage>
</organism>
<dbReference type="InterPro" id="IPR055235">
    <property type="entry name" value="ASD1_cat"/>
</dbReference>
<dbReference type="SUPFAM" id="SSF51445">
    <property type="entry name" value="(Trans)glycosidases"/>
    <property type="match status" value="1"/>
</dbReference>
<feature type="region of interest" description="Disordered" evidence="1">
    <location>
        <begin position="161"/>
        <end position="208"/>
    </location>
</feature>
<dbReference type="Gramene" id="OMERI11G02160.4">
    <property type="protein sequence ID" value="OMERI11G02160.4"/>
    <property type="gene ID" value="OMERI11G02160"/>
</dbReference>
<dbReference type="AlphaFoldDB" id="A0A0E0F259"/>
<feature type="domain" description="Alpha-L-arabinofuranosidase 1 catalytic" evidence="2">
    <location>
        <begin position="340"/>
        <end position="400"/>
    </location>
</feature>
<sequence>MMRAWPPATTSMLSRQAIVVVVVVLLVLFFVGGRSRCEAETLETASLHVDYSVARRMPDTLFGLFFEEINHAGSGGLWAELVSNRAHGYDLSLSLSLLLNDSLLPPPSPYLHLHHLRCFSRPDPPPPHPPHRRRHPTASIYRPRPPLPVYAAPMNCSSLHNPPIPRQIHSTAPPQPNTLIHSPSVSPAAGEESQKEEEEAHRRRDARDSPATSFWLGVVLKLEPTHQTLTHGPSLSQNPVAVRIEVVCDDCPACGVGIYNPGFWGMIIRIGGVDGFTHMLKWIAKSGIKFCLLLAHGTCRTSRLELTTRRRGVIWLDQVSLIPSETYKGHGFRQELMYMLLDLKPRFLWFPGGCFVEGNWLKNVFRWKETIGPWEERPGHYGDVWHYWTDDGLGYYEFLQTWVLLQSGCSTLDAIDSLEFARGSKESTWGSVRAAMGHLNHSH</sequence>
<protein>
    <recommendedName>
        <fullName evidence="2">Alpha-L-arabinofuranosidase 1 catalytic domain-containing protein</fullName>
    </recommendedName>
</protein>
<name>A0A0E0F259_9ORYZ</name>
<dbReference type="EnsemblPlants" id="OMERI11G02160.4">
    <property type="protein sequence ID" value="OMERI11G02160.4"/>
    <property type="gene ID" value="OMERI11G02160"/>
</dbReference>
<dbReference type="InterPro" id="IPR017853">
    <property type="entry name" value="GH"/>
</dbReference>
<evidence type="ECO:0000259" key="2">
    <source>
        <dbReference type="Pfam" id="PF22848"/>
    </source>
</evidence>
<dbReference type="Gene3D" id="3.20.20.80">
    <property type="entry name" value="Glycosidases"/>
    <property type="match status" value="1"/>
</dbReference>
<feature type="compositionally biased region" description="Polar residues" evidence="1">
    <location>
        <begin position="168"/>
        <end position="185"/>
    </location>
</feature>
<feature type="compositionally biased region" description="Basic and acidic residues" evidence="1">
    <location>
        <begin position="198"/>
        <end position="208"/>
    </location>
</feature>
<feature type="region of interest" description="Disordered" evidence="1">
    <location>
        <begin position="122"/>
        <end position="144"/>
    </location>
</feature>
<dbReference type="PANTHER" id="PTHR31776">
    <property type="entry name" value="ALPHA-L-ARABINOFURANOSIDASE 1"/>
    <property type="match status" value="1"/>
</dbReference>
<dbReference type="Proteomes" id="UP000008021">
    <property type="component" value="Chromosome 11"/>
</dbReference>
<reference evidence="3" key="1">
    <citation type="submission" date="2015-04" db="UniProtKB">
        <authorList>
            <consortium name="EnsemblPlants"/>
        </authorList>
    </citation>
    <scope>IDENTIFICATION</scope>
</reference>
<dbReference type="Pfam" id="PF22848">
    <property type="entry name" value="ASD1_dom"/>
    <property type="match status" value="1"/>
</dbReference>
<dbReference type="GO" id="GO:0046556">
    <property type="term" value="F:alpha-L-arabinofuranosidase activity"/>
    <property type="evidence" value="ECO:0007669"/>
    <property type="project" value="TreeGrafter"/>
</dbReference>
<evidence type="ECO:0000313" key="3">
    <source>
        <dbReference type="EnsemblPlants" id="OMERI11G02160.4"/>
    </source>
</evidence>
<accession>A0A0E0F259</accession>
<keyword evidence="4" id="KW-1185">Reference proteome</keyword>
<evidence type="ECO:0000313" key="4">
    <source>
        <dbReference type="Proteomes" id="UP000008021"/>
    </source>
</evidence>
<dbReference type="PANTHER" id="PTHR31776:SF25">
    <property type="entry name" value="NON-REDUCING END ALPHA-L-ARABINOFURANOSIDASE"/>
    <property type="match status" value="1"/>
</dbReference>
<reference evidence="3" key="2">
    <citation type="submission" date="2018-05" db="EMBL/GenBank/DDBJ databases">
        <title>OmerRS3 (Oryza meridionalis Reference Sequence Version 3).</title>
        <authorList>
            <person name="Zhang J."/>
            <person name="Kudrna D."/>
            <person name="Lee S."/>
            <person name="Talag J."/>
            <person name="Welchert J."/>
            <person name="Wing R.A."/>
        </authorList>
    </citation>
    <scope>NUCLEOTIDE SEQUENCE [LARGE SCALE GENOMIC DNA]</scope>
    <source>
        <strain evidence="3">cv. OR44</strain>
    </source>
</reference>
<dbReference type="InterPro" id="IPR051563">
    <property type="entry name" value="Glycosyl_Hydrolase_51"/>
</dbReference>
<evidence type="ECO:0000256" key="1">
    <source>
        <dbReference type="SAM" id="MobiDB-lite"/>
    </source>
</evidence>